<sequence>MKREFTSSDHNAFTFAVRLVRRLFTVICGSYTLNASINRSTLPFRNQFSTVKFQIICPKKRRIPNALSTDEQFKRGRVNLRDEFRDGRTSTAVDNKNIDAVRRAIETDRHVTYHEIRASLGMNQVQSIYTNIWVRKSCARGGFHTICLAQKTTASLVQCCAYEIRERGVKFNMGHSNRIMDLLLQPQNQNKAAINNRMGSIRDELKPAKVAHERSAFKRMIASFFNKTGHVATVLENYRTVNSDWNQLRSQRFLSPEEAVEEYDVKNKFPRSLGRRVA</sequence>
<name>A0A4C1VSY6_EUMVA</name>
<reference evidence="1 2" key="1">
    <citation type="journal article" date="2019" name="Commun. Biol.">
        <title>The bagworm genome reveals a unique fibroin gene that provides high tensile strength.</title>
        <authorList>
            <person name="Kono N."/>
            <person name="Nakamura H."/>
            <person name="Ohtoshi R."/>
            <person name="Tomita M."/>
            <person name="Numata K."/>
            <person name="Arakawa K."/>
        </authorList>
    </citation>
    <scope>NUCLEOTIDE SEQUENCE [LARGE SCALE GENOMIC DNA]</scope>
</reference>
<keyword evidence="2" id="KW-1185">Reference proteome</keyword>
<dbReference type="AlphaFoldDB" id="A0A4C1VSY6"/>
<comment type="caution">
    <text evidence="1">The sequence shown here is derived from an EMBL/GenBank/DDBJ whole genome shotgun (WGS) entry which is preliminary data.</text>
</comment>
<dbReference type="EMBL" id="BGZK01000406">
    <property type="protein sequence ID" value="GBP41801.1"/>
    <property type="molecule type" value="Genomic_DNA"/>
</dbReference>
<organism evidence="1 2">
    <name type="scientific">Eumeta variegata</name>
    <name type="common">Bagworm moth</name>
    <name type="synonym">Eumeta japonica</name>
    <dbReference type="NCBI Taxonomy" id="151549"/>
    <lineage>
        <taxon>Eukaryota</taxon>
        <taxon>Metazoa</taxon>
        <taxon>Ecdysozoa</taxon>
        <taxon>Arthropoda</taxon>
        <taxon>Hexapoda</taxon>
        <taxon>Insecta</taxon>
        <taxon>Pterygota</taxon>
        <taxon>Neoptera</taxon>
        <taxon>Endopterygota</taxon>
        <taxon>Lepidoptera</taxon>
        <taxon>Glossata</taxon>
        <taxon>Ditrysia</taxon>
        <taxon>Tineoidea</taxon>
        <taxon>Psychidae</taxon>
        <taxon>Oiketicinae</taxon>
        <taxon>Eumeta</taxon>
    </lineage>
</organism>
<evidence type="ECO:0000313" key="2">
    <source>
        <dbReference type="Proteomes" id="UP000299102"/>
    </source>
</evidence>
<gene>
    <name evidence="1" type="ORF">EVAR_26923_1</name>
</gene>
<evidence type="ECO:0000313" key="1">
    <source>
        <dbReference type="EMBL" id="GBP41801.1"/>
    </source>
</evidence>
<dbReference type="Proteomes" id="UP000299102">
    <property type="component" value="Unassembled WGS sequence"/>
</dbReference>
<accession>A0A4C1VSY6</accession>
<proteinExistence type="predicted"/>
<dbReference type="OrthoDB" id="10017160at2759"/>
<protein>
    <submittedName>
        <fullName evidence="1">Uncharacterized protein</fullName>
    </submittedName>
</protein>